<keyword evidence="3" id="KW-1185">Reference proteome</keyword>
<name>A0A5B0G3E8_9BURK</name>
<dbReference type="AlphaFoldDB" id="A0A5B0G3E8"/>
<evidence type="ECO:0000313" key="3">
    <source>
        <dbReference type="Proteomes" id="UP000325273"/>
    </source>
</evidence>
<comment type="caution">
    <text evidence="2">The sequence shown here is derived from an EMBL/GenBank/DDBJ whole genome shotgun (WGS) entry which is preliminary data.</text>
</comment>
<dbReference type="EMBL" id="VTUZ01000068">
    <property type="protein sequence ID" value="KAA0997964.1"/>
    <property type="molecule type" value="Genomic_DNA"/>
</dbReference>
<evidence type="ECO:0000256" key="1">
    <source>
        <dbReference type="SAM" id="MobiDB-lite"/>
    </source>
</evidence>
<gene>
    <name evidence="2" type="ORF">FVF58_46815</name>
</gene>
<dbReference type="RefSeq" id="WP_149676339.1">
    <property type="nucleotide sequence ID" value="NZ_VTUZ01000068.1"/>
</dbReference>
<feature type="region of interest" description="Disordered" evidence="1">
    <location>
        <begin position="86"/>
        <end position="105"/>
    </location>
</feature>
<dbReference type="Proteomes" id="UP000325273">
    <property type="component" value="Unassembled WGS sequence"/>
</dbReference>
<organism evidence="2 3">
    <name type="scientific">Paraburkholderia panacisoli</name>
    <dbReference type="NCBI Taxonomy" id="2603818"/>
    <lineage>
        <taxon>Bacteria</taxon>
        <taxon>Pseudomonadati</taxon>
        <taxon>Pseudomonadota</taxon>
        <taxon>Betaproteobacteria</taxon>
        <taxon>Burkholderiales</taxon>
        <taxon>Burkholderiaceae</taxon>
        <taxon>Paraburkholderia</taxon>
    </lineage>
</organism>
<sequence length="105" mass="11322">MYLVPPPTKYTAPLVADDDAPGAVGAANEGSISDGTTRTKSLCIVASIRNLARIESAYGTATALAVRHIVYERAREFYARLRHHDGRLNPSSRQHFSKAASGLPQ</sequence>
<accession>A0A5B0G3E8</accession>
<evidence type="ECO:0000313" key="2">
    <source>
        <dbReference type="EMBL" id="KAA0997964.1"/>
    </source>
</evidence>
<protein>
    <submittedName>
        <fullName evidence="2">Uncharacterized protein</fullName>
    </submittedName>
</protein>
<reference evidence="2 3" key="1">
    <citation type="submission" date="2019-08" db="EMBL/GenBank/DDBJ databases">
        <title>Paraburkholderia sp. DCY113.</title>
        <authorList>
            <person name="Kang J."/>
        </authorList>
    </citation>
    <scope>NUCLEOTIDE SEQUENCE [LARGE SCALE GENOMIC DNA]</scope>
    <source>
        <strain evidence="2 3">DCY113</strain>
    </source>
</reference>
<proteinExistence type="predicted"/>